<comment type="caution">
    <text evidence="1">The sequence shown here is derived from an EMBL/GenBank/DDBJ whole genome shotgun (WGS) entry which is preliminary data.</text>
</comment>
<accession>A0A4Y2TDU1</accession>
<sequence>MLRLGPLFFRTAGSPTDRCRRRATCTTPFCELQRSHNGRPYGIVGTWSAIKAQFRSQGTKKVKGEFDSYLGEYMWRRLCGGATLKGLFPCFLRGITFLYKPQTRDSPK</sequence>
<dbReference type="Proteomes" id="UP000499080">
    <property type="component" value="Unassembled WGS sequence"/>
</dbReference>
<organism evidence="1 2">
    <name type="scientific">Araneus ventricosus</name>
    <name type="common">Orbweaver spider</name>
    <name type="synonym">Epeira ventricosa</name>
    <dbReference type="NCBI Taxonomy" id="182803"/>
    <lineage>
        <taxon>Eukaryota</taxon>
        <taxon>Metazoa</taxon>
        <taxon>Ecdysozoa</taxon>
        <taxon>Arthropoda</taxon>
        <taxon>Chelicerata</taxon>
        <taxon>Arachnida</taxon>
        <taxon>Araneae</taxon>
        <taxon>Araneomorphae</taxon>
        <taxon>Entelegynae</taxon>
        <taxon>Araneoidea</taxon>
        <taxon>Araneidae</taxon>
        <taxon>Araneus</taxon>
    </lineage>
</organism>
<dbReference type="AlphaFoldDB" id="A0A4Y2TDU1"/>
<gene>
    <name evidence="1" type="ORF">AVEN_245104_1</name>
</gene>
<evidence type="ECO:0000313" key="1">
    <source>
        <dbReference type="EMBL" id="GBN97963.1"/>
    </source>
</evidence>
<protein>
    <submittedName>
        <fullName evidence="1">Uncharacterized protein</fullName>
    </submittedName>
</protein>
<dbReference type="OrthoDB" id="424490at2759"/>
<evidence type="ECO:0000313" key="2">
    <source>
        <dbReference type="Proteomes" id="UP000499080"/>
    </source>
</evidence>
<keyword evidence="2" id="KW-1185">Reference proteome</keyword>
<dbReference type="EMBL" id="BGPR01027448">
    <property type="protein sequence ID" value="GBN97963.1"/>
    <property type="molecule type" value="Genomic_DNA"/>
</dbReference>
<reference evidence="1 2" key="1">
    <citation type="journal article" date="2019" name="Sci. Rep.">
        <title>Orb-weaving spider Araneus ventricosus genome elucidates the spidroin gene catalogue.</title>
        <authorList>
            <person name="Kono N."/>
            <person name="Nakamura H."/>
            <person name="Ohtoshi R."/>
            <person name="Moran D.A.P."/>
            <person name="Shinohara A."/>
            <person name="Yoshida Y."/>
            <person name="Fujiwara M."/>
            <person name="Mori M."/>
            <person name="Tomita M."/>
            <person name="Arakawa K."/>
        </authorList>
    </citation>
    <scope>NUCLEOTIDE SEQUENCE [LARGE SCALE GENOMIC DNA]</scope>
</reference>
<name>A0A4Y2TDU1_ARAVE</name>
<proteinExistence type="predicted"/>